<dbReference type="InterPro" id="IPR017264">
    <property type="entry name" value="Ribosomal_mS37_fun"/>
</dbReference>
<dbReference type="OrthoDB" id="2210at2759"/>
<evidence type="ECO:0000313" key="2">
    <source>
        <dbReference type="Proteomes" id="UP000070444"/>
    </source>
</evidence>
<dbReference type="EMBL" id="KQ964470">
    <property type="protein sequence ID" value="KXN71640.1"/>
    <property type="molecule type" value="Genomic_DNA"/>
</dbReference>
<dbReference type="STRING" id="796925.A0A137P9G3"/>
<dbReference type="PANTHER" id="PTHR28066:SF1">
    <property type="entry name" value="SMALL RIBOSOMAL SUBUNIT PROTEIN MS37"/>
    <property type="match status" value="1"/>
</dbReference>
<gene>
    <name evidence="1" type="ORF">CONCODRAFT_16750</name>
</gene>
<organism evidence="1 2">
    <name type="scientific">Conidiobolus coronatus (strain ATCC 28846 / CBS 209.66 / NRRL 28638)</name>
    <name type="common">Delacroixia coronata</name>
    <dbReference type="NCBI Taxonomy" id="796925"/>
    <lineage>
        <taxon>Eukaryota</taxon>
        <taxon>Fungi</taxon>
        <taxon>Fungi incertae sedis</taxon>
        <taxon>Zoopagomycota</taxon>
        <taxon>Entomophthoromycotina</taxon>
        <taxon>Entomophthoromycetes</taxon>
        <taxon>Entomophthorales</taxon>
        <taxon>Ancylistaceae</taxon>
        <taxon>Conidiobolus</taxon>
    </lineage>
</organism>
<dbReference type="GO" id="GO:0005763">
    <property type="term" value="C:mitochondrial small ribosomal subunit"/>
    <property type="evidence" value="ECO:0007669"/>
    <property type="project" value="TreeGrafter"/>
</dbReference>
<accession>A0A137P9G3</accession>
<proteinExistence type="predicted"/>
<reference evidence="1 2" key="1">
    <citation type="journal article" date="2015" name="Genome Biol. Evol.">
        <title>Phylogenomic analyses indicate that early fungi evolved digesting cell walls of algal ancestors of land plants.</title>
        <authorList>
            <person name="Chang Y."/>
            <person name="Wang S."/>
            <person name="Sekimoto S."/>
            <person name="Aerts A.L."/>
            <person name="Choi C."/>
            <person name="Clum A."/>
            <person name="LaButti K.M."/>
            <person name="Lindquist E.A."/>
            <person name="Yee Ngan C."/>
            <person name="Ohm R.A."/>
            <person name="Salamov A.A."/>
            <person name="Grigoriev I.V."/>
            <person name="Spatafora J.W."/>
            <person name="Berbee M.L."/>
        </authorList>
    </citation>
    <scope>NUCLEOTIDE SEQUENCE [LARGE SCALE GENOMIC DNA]</scope>
    <source>
        <strain evidence="1 2">NRRL 28638</strain>
    </source>
</reference>
<evidence type="ECO:0000313" key="1">
    <source>
        <dbReference type="EMBL" id="KXN71640.1"/>
    </source>
</evidence>
<evidence type="ECO:0008006" key="3">
    <source>
        <dbReference type="Google" id="ProtNLM"/>
    </source>
</evidence>
<dbReference type="PANTHER" id="PTHR28066">
    <property type="entry name" value="37S RIBOSOMAL PROTEIN MRP10, MITOCHONDRIAL"/>
    <property type="match status" value="1"/>
</dbReference>
<name>A0A137P9G3_CONC2</name>
<keyword evidence="2" id="KW-1185">Reference proteome</keyword>
<dbReference type="AlphaFoldDB" id="A0A137P9G3"/>
<dbReference type="OMA" id="AAMLGCW"/>
<sequence length="83" mass="8964">MSANQVIKIKKLKVKPKKAAAMGQCVPEMTALLNCWSSLSIEHPRCTASASTLAMCMSNAKPAPKVPNTLNYHLNRLGKNLLG</sequence>
<dbReference type="Proteomes" id="UP000070444">
    <property type="component" value="Unassembled WGS sequence"/>
</dbReference>
<protein>
    <recommendedName>
        <fullName evidence="3">37S ribosomal protein mrp10, mitochondrial</fullName>
    </recommendedName>
</protein>
<dbReference type="GO" id="GO:0003735">
    <property type="term" value="F:structural constituent of ribosome"/>
    <property type="evidence" value="ECO:0007669"/>
    <property type="project" value="InterPro"/>
</dbReference>
<dbReference type="GO" id="GO:0032543">
    <property type="term" value="P:mitochondrial translation"/>
    <property type="evidence" value="ECO:0007669"/>
    <property type="project" value="InterPro"/>
</dbReference>